<dbReference type="InterPro" id="IPR040847">
    <property type="entry name" value="SH3_15"/>
</dbReference>
<comment type="pathway">
    <text evidence="2">Protein modification; protein ubiquitination.</text>
</comment>
<dbReference type="InterPro" id="IPR036770">
    <property type="entry name" value="Ankyrin_rpt-contain_sf"/>
</dbReference>
<dbReference type="AlphaFoldDB" id="A0A2T7PPY9"/>
<evidence type="ECO:0000256" key="4">
    <source>
        <dbReference type="ARBA" id="ARBA00022679"/>
    </source>
</evidence>
<evidence type="ECO:0000256" key="6">
    <source>
        <dbReference type="ARBA" id="ARBA00022737"/>
    </source>
</evidence>
<protein>
    <recommendedName>
        <fullName evidence="3">RING-type E3 ubiquitin transferase</fullName>
        <ecNumber evidence="3">2.3.2.27</ecNumber>
    </recommendedName>
</protein>
<dbReference type="GO" id="GO:0008270">
    <property type="term" value="F:zinc ion binding"/>
    <property type="evidence" value="ECO:0007669"/>
    <property type="project" value="UniProtKB-KW"/>
</dbReference>
<dbReference type="PROSITE" id="PS50135">
    <property type="entry name" value="ZF_ZZ_2"/>
    <property type="match status" value="1"/>
</dbReference>
<dbReference type="EMBL" id="PZQS01000002">
    <property type="protein sequence ID" value="PVD35494.1"/>
    <property type="molecule type" value="Genomic_DNA"/>
</dbReference>
<dbReference type="STRING" id="400727.A0A2T7PPY9"/>
<dbReference type="Pfam" id="PF12796">
    <property type="entry name" value="Ank_2"/>
    <property type="match status" value="3"/>
</dbReference>
<keyword evidence="8" id="KW-0833">Ubl conjugation pathway</keyword>
<dbReference type="EC" id="2.3.2.27" evidence="3"/>
<dbReference type="GO" id="GO:0005737">
    <property type="term" value="C:cytoplasm"/>
    <property type="evidence" value="ECO:0007669"/>
    <property type="project" value="TreeGrafter"/>
</dbReference>
<dbReference type="UniPathway" id="UPA00143"/>
<dbReference type="PROSITE" id="PS50088">
    <property type="entry name" value="ANK_REPEAT"/>
    <property type="match status" value="4"/>
</dbReference>
<comment type="caution">
    <text evidence="13">The sequence shown here is derived from an EMBL/GenBank/DDBJ whole genome shotgun (WGS) entry which is preliminary data.</text>
</comment>
<evidence type="ECO:0000313" key="14">
    <source>
        <dbReference type="Proteomes" id="UP000245119"/>
    </source>
</evidence>
<gene>
    <name evidence="13" type="ORF">C0Q70_02457</name>
</gene>
<dbReference type="Proteomes" id="UP000245119">
    <property type="component" value="Linkage Group LG2"/>
</dbReference>
<keyword evidence="5" id="KW-0479">Metal-binding</keyword>
<dbReference type="InterPro" id="IPR002110">
    <property type="entry name" value="Ankyrin_rpt"/>
</dbReference>
<evidence type="ECO:0000313" key="13">
    <source>
        <dbReference type="EMBL" id="PVD35494.1"/>
    </source>
</evidence>
<dbReference type="PROSITE" id="PS50297">
    <property type="entry name" value="ANK_REP_REGION"/>
    <property type="match status" value="3"/>
</dbReference>
<feature type="repeat" description="ANK" evidence="10">
    <location>
        <begin position="301"/>
        <end position="329"/>
    </location>
</feature>
<evidence type="ECO:0000256" key="5">
    <source>
        <dbReference type="ARBA" id="ARBA00022723"/>
    </source>
</evidence>
<dbReference type="Gene3D" id="1.25.40.20">
    <property type="entry name" value="Ankyrin repeat-containing domain"/>
    <property type="match status" value="2"/>
</dbReference>
<dbReference type="Pfam" id="PF18346">
    <property type="entry name" value="SH3_15"/>
    <property type="match status" value="1"/>
</dbReference>
<dbReference type="OrthoDB" id="2122982at2759"/>
<organism evidence="13 14">
    <name type="scientific">Pomacea canaliculata</name>
    <name type="common">Golden apple snail</name>
    <dbReference type="NCBI Taxonomy" id="400727"/>
    <lineage>
        <taxon>Eukaryota</taxon>
        <taxon>Metazoa</taxon>
        <taxon>Spiralia</taxon>
        <taxon>Lophotrochozoa</taxon>
        <taxon>Mollusca</taxon>
        <taxon>Gastropoda</taxon>
        <taxon>Caenogastropoda</taxon>
        <taxon>Architaenioglossa</taxon>
        <taxon>Ampullarioidea</taxon>
        <taxon>Ampullariidae</taxon>
        <taxon>Pomacea</taxon>
    </lineage>
</organism>
<dbReference type="PANTHER" id="PTHR24202:SF4">
    <property type="entry name" value="E3 UBIQUITIN-PROTEIN LIGASE MIB2-RELATED"/>
    <property type="match status" value="1"/>
</dbReference>
<evidence type="ECO:0000259" key="12">
    <source>
        <dbReference type="PROSITE" id="PS50135"/>
    </source>
</evidence>
<keyword evidence="6" id="KW-0677">Repeat</keyword>
<keyword evidence="7 11" id="KW-0863">Zinc-finger</keyword>
<proteinExistence type="predicted"/>
<comment type="catalytic activity">
    <reaction evidence="1">
        <text>S-ubiquitinyl-[E2 ubiquitin-conjugating enzyme]-L-cysteine + [acceptor protein]-L-lysine = [E2 ubiquitin-conjugating enzyme]-L-cysteine + N(6)-ubiquitinyl-[acceptor protein]-L-lysine.</text>
        <dbReference type="EC" id="2.3.2.27"/>
    </reaction>
</comment>
<feature type="repeat" description="ANK" evidence="10">
    <location>
        <begin position="369"/>
        <end position="401"/>
    </location>
</feature>
<dbReference type="SUPFAM" id="SSF48403">
    <property type="entry name" value="Ankyrin repeat"/>
    <property type="match status" value="1"/>
</dbReference>
<evidence type="ECO:0000256" key="2">
    <source>
        <dbReference type="ARBA" id="ARBA00004906"/>
    </source>
</evidence>
<sequence length="924" mass="102327">MLWRCVDCRTVPCVRHATHRTTTSSITDFHGWTRQAAVDVRDFNLSVKTPSSPPAATTTVFTGRSEALSIIGKDTKQTAQHPVNACQDFNAHAIVSSDEDNEEEEMSVKVGDSVAVAVGEDELVDLQKKLRRLHPENERSEVVRVSKGGSVYVNFIPMGQYRFNPKALVKVIQVREGQLVRIRPDKDQVKILNRRVGWKDEMTNTVGQVGRVIKLDEKGVVAISFGNSEFCYTYTKACCLPAHGAPQDSHNCGTSGRDTKLFPVSVVLLCGSEYIAKETGDRVTVSRLCRANRELLESAWNRMSPLMAACTYGHLKIVKLLLNLGANVSRIFGLYRSPLGAALEANRKEENICILLIERGADVRVVDGLDRSYMHIAATYDLPNVIGVLAARGADVNARDKHLDTPLHNAVQRKNHRAMEALLEVKGIDVRAKNRLDYTALHLASKDGCSRVVIKKRTKKVKKILALDANGVDDLHYKEETALHLAAMSGHADVIRLLVIDGKADINLRNDERLSQTPLHYTCAKANFKAAEALMELGADINHQDCRGNSPLHLAVSYWSKAEVDLQSESTRREYHARVAIGCMLISKGAYVDTKSKKGFDPFQFGLFELRESVKRFMKHNQHLVRCKDTSHAVDPDLFRLVSPSASPNKRESFLWVKCGVRHLGETCAVCGEKDVCGMLWRCRDCDDCCLCTQCYCEDKHDVDHEFLRVDTPGSSGTTVNSRSKSLKIQAVGIFPGAKVRKVMRYNNEEVYGSKGEVEGYETGVPYKCRNMLCVRWSDGILKNCCLGEIICTEEAAGPICYRDHLPLLDIKVPSVLADLSLACESELFLKDNSSQSVGTTCVTQSVSADVVPSSLHNETVTKAHDESSPADAHPSSDVHDVHLLPENVVTITVGYSNHTDDGDHYCCNTQPSTRINHVAGEDL</sequence>
<evidence type="ECO:0000256" key="10">
    <source>
        <dbReference type="PROSITE-ProRule" id="PRU00023"/>
    </source>
</evidence>
<evidence type="ECO:0000256" key="3">
    <source>
        <dbReference type="ARBA" id="ARBA00012483"/>
    </source>
</evidence>
<dbReference type="GO" id="GO:0061630">
    <property type="term" value="F:ubiquitin protein ligase activity"/>
    <property type="evidence" value="ECO:0007669"/>
    <property type="project" value="UniProtKB-EC"/>
</dbReference>
<keyword evidence="10" id="KW-0040">ANK repeat</keyword>
<evidence type="ECO:0000256" key="11">
    <source>
        <dbReference type="PROSITE-ProRule" id="PRU00228"/>
    </source>
</evidence>
<keyword evidence="14" id="KW-1185">Reference proteome</keyword>
<evidence type="ECO:0000256" key="1">
    <source>
        <dbReference type="ARBA" id="ARBA00000900"/>
    </source>
</evidence>
<feature type="domain" description="ZZ-type" evidence="12">
    <location>
        <begin position="663"/>
        <end position="715"/>
    </location>
</feature>
<dbReference type="SUPFAM" id="SSF57850">
    <property type="entry name" value="RING/U-box"/>
    <property type="match status" value="1"/>
</dbReference>
<keyword evidence="4" id="KW-0808">Transferase</keyword>
<accession>A0A2T7PPY9</accession>
<evidence type="ECO:0000256" key="8">
    <source>
        <dbReference type="ARBA" id="ARBA00022786"/>
    </source>
</evidence>
<evidence type="ECO:0000256" key="7">
    <source>
        <dbReference type="ARBA" id="ARBA00022771"/>
    </source>
</evidence>
<feature type="repeat" description="ANK" evidence="10">
    <location>
        <begin position="478"/>
        <end position="511"/>
    </location>
</feature>
<evidence type="ECO:0000256" key="9">
    <source>
        <dbReference type="ARBA" id="ARBA00022833"/>
    </source>
</evidence>
<keyword evidence="9" id="KW-0862">Zinc</keyword>
<name>A0A2T7PPY9_POMCA</name>
<feature type="repeat" description="ANK" evidence="10">
    <location>
        <begin position="514"/>
        <end position="546"/>
    </location>
</feature>
<dbReference type="GO" id="GO:0016567">
    <property type="term" value="P:protein ubiquitination"/>
    <property type="evidence" value="ECO:0007669"/>
    <property type="project" value="UniProtKB-UniPathway"/>
</dbReference>
<reference evidence="13 14" key="1">
    <citation type="submission" date="2018-04" db="EMBL/GenBank/DDBJ databases">
        <title>The genome of golden apple snail Pomacea canaliculata provides insight into stress tolerance and invasive adaptation.</title>
        <authorList>
            <person name="Liu C."/>
            <person name="Liu B."/>
            <person name="Ren Y."/>
            <person name="Zhang Y."/>
            <person name="Wang H."/>
            <person name="Li S."/>
            <person name="Jiang F."/>
            <person name="Yin L."/>
            <person name="Zhang G."/>
            <person name="Qian W."/>
            <person name="Fan W."/>
        </authorList>
    </citation>
    <scope>NUCLEOTIDE SEQUENCE [LARGE SCALE GENOMIC DNA]</scope>
    <source>
        <strain evidence="13">SZHN2017</strain>
        <tissue evidence="13">Muscle</tissue>
    </source>
</reference>
<dbReference type="PANTHER" id="PTHR24202">
    <property type="entry name" value="E3 UBIQUITIN-PROTEIN LIGASE MIB2"/>
    <property type="match status" value="1"/>
</dbReference>
<dbReference type="InterPro" id="IPR000433">
    <property type="entry name" value="Znf_ZZ"/>
</dbReference>
<dbReference type="PRINTS" id="PR01415">
    <property type="entry name" value="ANKYRIN"/>
</dbReference>
<dbReference type="SMART" id="SM00248">
    <property type="entry name" value="ANK"/>
    <property type="match status" value="8"/>
</dbReference>